<dbReference type="OrthoDB" id="9776609at2"/>
<proteinExistence type="predicted"/>
<feature type="transmembrane region" description="Helical" evidence="1">
    <location>
        <begin position="457"/>
        <end position="476"/>
    </location>
</feature>
<dbReference type="AlphaFoldDB" id="A0A4Q6XIT9"/>
<comment type="caution">
    <text evidence="2">The sequence shown here is derived from an EMBL/GenBank/DDBJ whole genome shotgun (WGS) entry which is preliminary data.</text>
</comment>
<organism evidence="2 3">
    <name type="scientific">Sphingomonas populi</name>
    <dbReference type="NCBI Taxonomy" id="2484750"/>
    <lineage>
        <taxon>Bacteria</taxon>
        <taxon>Pseudomonadati</taxon>
        <taxon>Pseudomonadota</taxon>
        <taxon>Alphaproteobacteria</taxon>
        <taxon>Sphingomonadales</taxon>
        <taxon>Sphingomonadaceae</taxon>
        <taxon>Sphingomonas</taxon>
    </lineage>
</organism>
<evidence type="ECO:0000256" key="1">
    <source>
        <dbReference type="SAM" id="Phobius"/>
    </source>
</evidence>
<keyword evidence="1" id="KW-0472">Membrane</keyword>
<dbReference type="PANTHER" id="PTHR34219">
    <property type="entry name" value="IRON-REGULATED INNER MEMBRANE PROTEIN-RELATED"/>
    <property type="match status" value="1"/>
</dbReference>
<feature type="transmembrane region" description="Helical" evidence="1">
    <location>
        <begin position="203"/>
        <end position="227"/>
    </location>
</feature>
<feature type="transmembrane region" description="Helical" evidence="1">
    <location>
        <begin position="385"/>
        <end position="404"/>
    </location>
</feature>
<dbReference type="InterPro" id="IPR005625">
    <property type="entry name" value="PepSY-ass_TM"/>
</dbReference>
<reference evidence="2 3" key="1">
    <citation type="submission" date="2019-02" db="EMBL/GenBank/DDBJ databases">
        <authorList>
            <person name="Li Y."/>
        </authorList>
    </citation>
    <scope>NUCLEOTIDE SEQUENCE [LARGE SCALE GENOMIC DNA]</scope>
    <source>
        <strain evidence="2 3">3-7</strain>
    </source>
</reference>
<dbReference type="Proteomes" id="UP000292085">
    <property type="component" value="Unassembled WGS sequence"/>
</dbReference>
<dbReference type="Pfam" id="PF03929">
    <property type="entry name" value="PepSY_TM"/>
    <property type="match status" value="1"/>
</dbReference>
<keyword evidence="1" id="KW-0812">Transmembrane</keyword>
<feature type="transmembrane region" description="Helical" evidence="1">
    <location>
        <begin position="434"/>
        <end position="451"/>
    </location>
</feature>
<feature type="transmembrane region" description="Helical" evidence="1">
    <location>
        <begin position="340"/>
        <end position="365"/>
    </location>
</feature>
<gene>
    <name evidence="2" type="ORF">EWE75_23060</name>
</gene>
<feature type="transmembrane region" description="Helical" evidence="1">
    <location>
        <begin position="410"/>
        <end position="427"/>
    </location>
</feature>
<sequence length="494" mass="52873">MTASAMPTRNITRQLLASHSLVGIVFGALIYLICLSGSLAVVADEFEQWERPDAPVVTGAGPALLGLSARNAYSVAKAARLDHAVFLSAPTPEFPRMTALAVDAKGNHREWNLDANGSVVPRAIASWTTFLREHHRTLHVPAPFGIWIVGLIGTSLLASLFSGLLAHRRIIKDAFRLRWGGSKRLANADLHNRIGVWALPFHFIVALTGSLLGLASLIILILAMVAFKGDTNRAVAAIAGAPAIADPRPAPFPNLGAIVRELDRRQPGARVESVQLDDVATRGQQVRLVVAAPGHLTRAEVWSFDGNGRFLGRLGLTDGNVGVRIYGMLVPLHFGTYGGIILKIVYLVLGLGMTTLVATGAQILLARRRDQGRASLRWERVWDGIVWGQPVALLVAALGVLLTAAPALPLYWTVTLAILIASPFVGAIRAVLRIVTAIAAGTLGLLHLAMIRPVSDVGLAIDTMLLVIAAGFLLMIGHRRVRERLPVQPGMAET</sequence>
<protein>
    <submittedName>
        <fullName evidence="2">PepSY domain-containing protein</fullName>
    </submittedName>
</protein>
<dbReference type="EMBL" id="SGIS01000076">
    <property type="protein sequence ID" value="RZF59185.1"/>
    <property type="molecule type" value="Genomic_DNA"/>
</dbReference>
<name>A0A4Q6XIT9_9SPHN</name>
<feature type="transmembrane region" description="Helical" evidence="1">
    <location>
        <begin position="21"/>
        <end position="43"/>
    </location>
</feature>
<dbReference type="PANTHER" id="PTHR34219:SF4">
    <property type="entry name" value="PEPSY DOMAIN-CONTAINING PROTEIN"/>
    <property type="match status" value="1"/>
</dbReference>
<evidence type="ECO:0000313" key="2">
    <source>
        <dbReference type="EMBL" id="RZF59185.1"/>
    </source>
</evidence>
<dbReference type="RefSeq" id="WP_130160412.1">
    <property type="nucleotide sequence ID" value="NZ_SGIS01000076.1"/>
</dbReference>
<feature type="transmembrane region" description="Helical" evidence="1">
    <location>
        <begin position="144"/>
        <end position="166"/>
    </location>
</feature>
<keyword evidence="3" id="KW-1185">Reference proteome</keyword>
<evidence type="ECO:0000313" key="3">
    <source>
        <dbReference type="Proteomes" id="UP000292085"/>
    </source>
</evidence>
<keyword evidence="1" id="KW-1133">Transmembrane helix</keyword>
<accession>A0A4Q6XIT9</accession>